<evidence type="ECO:0000313" key="3">
    <source>
        <dbReference type="Proteomes" id="UP001196413"/>
    </source>
</evidence>
<reference evidence="2" key="1">
    <citation type="submission" date="2021-06" db="EMBL/GenBank/DDBJ databases">
        <title>Parelaphostrongylus tenuis whole genome reference sequence.</title>
        <authorList>
            <person name="Garwood T.J."/>
            <person name="Larsen P.A."/>
            <person name="Fountain-Jones N.M."/>
            <person name="Garbe J.R."/>
            <person name="Macchietto M.G."/>
            <person name="Kania S.A."/>
            <person name="Gerhold R.W."/>
            <person name="Richards J.E."/>
            <person name="Wolf T.M."/>
        </authorList>
    </citation>
    <scope>NUCLEOTIDE SEQUENCE</scope>
    <source>
        <strain evidence="2">MNPRO001-30</strain>
        <tissue evidence="2">Meninges</tissue>
    </source>
</reference>
<gene>
    <name evidence="2" type="ORF">KIN20_032417</name>
</gene>
<accession>A0AAD5WHP8</accession>
<evidence type="ECO:0000256" key="1">
    <source>
        <dbReference type="SAM" id="MobiDB-lite"/>
    </source>
</evidence>
<feature type="compositionally biased region" description="Basic and acidic residues" evidence="1">
    <location>
        <begin position="29"/>
        <end position="38"/>
    </location>
</feature>
<feature type="compositionally biased region" description="Basic residues" evidence="1">
    <location>
        <begin position="56"/>
        <end position="65"/>
    </location>
</feature>
<name>A0AAD5WHP8_PARTN</name>
<sequence>MRCSVERVMSKQVLVLQGDRARAPGYNGVRDRVPPDAKMKRKIDRHFVASGEKTSPTRRNRRSPRRTREPTVETSEQDGEAGTQVLAGNVGSLCSRTDAEIEQFLRNMDELVAEQSSTPFLQSEGSSASVDRGHVSPMERISNVHSMISPLNTSTPIKRAPIKFRPLATSTPIKRKPVRDLEYGAYSDVTYGGQLSSSSSNEGYFTPPEEMDSSFFLRAKPLRKVFLRGNPFKEEDQL</sequence>
<comment type="caution">
    <text evidence="2">The sequence shown here is derived from an EMBL/GenBank/DDBJ whole genome shotgun (WGS) entry which is preliminary data.</text>
</comment>
<dbReference type="AlphaFoldDB" id="A0AAD5WHP8"/>
<feature type="region of interest" description="Disordered" evidence="1">
    <location>
        <begin position="23"/>
        <end position="81"/>
    </location>
</feature>
<dbReference type="EMBL" id="JAHQIW010006824">
    <property type="protein sequence ID" value="KAJ1370642.1"/>
    <property type="molecule type" value="Genomic_DNA"/>
</dbReference>
<organism evidence="2 3">
    <name type="scientific">Parelaphostrongylus tenuis</name>
    <name type="common">Meningeal worm</name>
    <dbReference type="NCBI Taxonomy" id="148309"/>
    <lineage>
        <taxon>Eukaryota</taxon>
        <taxon>Metazoa</taxon>
        <taxon>Ecdysozoa</taxon>
        <taxon>Nematoda</taxon>
        <taxon>Chromadorea</taxon>
        <taxon>Rhabditida</taxon>
        <taxon>Rhabditina</taxon>
        <taxon>Rhabditomorpha</taxon>
        <taxon>Strongyloidea</taxon>
        <taxon>Metastrongylidae</taxon>
        <taxon>Parelaphostrongylus</taxon>
    </lineage>
</organism>
<evidence type="ECO:0000313" key="2">
    <source>
        <dbReference type="EMBL" id="KAJ1370642.1"/>
    </source>
</evidence>
<proteinExistence type="predicted"/>
<protein>
    <submittedName>
        <fullName evidence="2">Uncharacterized protein</fullName>
    </submittedName>
</protein>
<dbReference type="Proteomes" id="UP001196413">
    <property type="component" value="Unassembled WGS sequence"/>
</dbReference>
<keyword evidence="3" id="KW-1185">Reference proteome</keyword>